<keyword evidence="3" id="KW-1185">Reference proteome</keyword>
<comment type="caution">
    <text evidence="2">The sequence shown here is derived from an EMBL/GenBank/DDBJ whole genome shotgun (WGS) entry which is preliminary data.</text>
</comment>
<reference evidence="2" key="1">
    <citation type="journal article" date="2021" name="Sci. Rep.">
        <title>Diploid genomic architecture of Nitzschia inconspicua, an elite biomass production diatom.</title>
        <authorList>
            <person name="Oliver A."/>
            <person name="Podell S."/>
            <person name="Pinowska A."/>
            <person name="Traller J.C."/>
            <person name="Smith S.R."/>
            <person name="McClure R."/>
            <person name="Beliaev A."/>
            <person name="Bohutskyi P."/>
            <person name="Hill E.A."/>
            <person name="Rabines A."/>
            <person name="Zheng H."/>
            <person name="Allen L.Z."/>
            <person name="Kuo A."/>
            <person name="Grigoriev I.V."/>
            <person name="Allen A.E."/>
            <person name="Hazlebeck D."/>
            <person name="Allen E.E."/>
        </authorList>
    </citation>
    <scope>NUCLEOTIDE SEQUENCE</scope>
    <source>
        <strain evidence="2">Hildebrandi</strain>
    </source>
</reference>
<accession>A0A9K3KRS9</accession>
<protein>
    <recommendedName>
        <fullName evidence="4">CRC domain-containing protein</fullName>
    </recommendedName>
</protein>
<reference evidence="2" key="2">
    <citation type="submission" date="2021-04" db="EMBL/GenBank/DDBJ databases">
        <authorList>
            <person name="Podell S."/>
        </authorList>
    </citation>
    <scope>NUCLEOTIDE SEQUENCE</scope>
    <source>
        <strain evidence="2">Hildebrandi</strain>
    </source>
</reference>
<feature type="region of interest" description="Disordered" evidence="1">
    <location>
        <begin position="117"/>
        <end position="151"/>
    </location>
</feature>
<dbReference type="AlphaFoldDB" id="A0A9K3KRS9"/>
<dbReference type="Proteomes" id="UP000693970">
    <property type="component" value="Unassembled WGS sequence"/>
</dbReference>
<dbReference type="EMBL" id="JAGRRH010000020">
    <property type="protein sequence ID" value="KAG7348060.1"/>
    <property type="molecule type" value="Genomic_DNA"/>
</dbReference>
<proteinExistence type="predicted"/>
<sequence length="435" mass="47786">MVKSVLSDVQDEQRRKGKTTNWTTLMGHLMGCLNSHELRGANDTSAYETVFGVPYHENLLCHIDEMRRCTTLEQRVRINPDPRFEASLREEFYLDGEVPVVNVDTGIDDALMQDFPADGEEDKQDEEQLRLATTDAKGDPPVDGDKEGRTPLPQIQLEVAATGDSTGLQEVPPANGDSTGLQEVPPAPSLKRRRHSQDGTGGEPRSTTSNGNGGGTTMEDEIEEKPARPITDVEIRNERRRVACVKRKKSQIIQADKIVRLRGKTLSHITEGTLVSVKMDPRDAKKARGLLGIVYDTSGNRAGGIKVATQYGIITKKNEKNEYFVPSDRYAVAKIQDVALTPGLERVRKEIMVGKFDRKTPKKVSMPKAYKLVEGVNAVIKRGCGCKGQRCTHFCGCVKSKKKCTSKCNCEGKCCNGSPAVVKLTKGAVPTETST</sequence>
<gene>
    <name evidence="2" type="ORF">IV203_016765</name>
</gene>
<evidence type="ECO:0008006" key="4">
    <source>
        <dbReference type="Google" id="ProtNLM"/>
    </source>
</evidence>
<organism evidence="2 3">
    <name type="scientific">Nitzschia inconspicua</name>
    <dbReference type="NCBI Taxonomy" id="303405"/>
    <lineage>
        <taxon>Eukaryota</taxon>
        <taxon>Sar</taxon>
        <taxon>Stramenopiles</taxon>
        <taxon>Ochrophyta</taxon>
        <taxon>Bacillariophyta</taxon>
        <taxon>Bacillariophyceae</taxon>
        <taxon>Bacillariophycidae</taxon>
        <taxon>Bacillariales</taxon>
        <taxon>Bacillariaceae</taxon>
        <taxon>Nitzschia</taxon>
    </lineage>
</organism>
<feature type="region of interest" description="Disordered" evidence="1">
    <location>
        <begin position="163"/>
        <end position="227"/>
    </location>
</feature>
<evidence type="ECO:0000256" key="1">
    <source>
        <dbReference type="SAM" id="MobiDB-lite"/>
    </source>
</evidence>
<evidence type="ECO:0000313" key="3">
    <source>
        <dbReference type="Proteomes" id="UP000693970"/>
    </source>
</evidence>
<feature type="compositionally biased region" description="Basic and acidic residues" evidence="1">
    <location>
        <begin position="136"/>
        <end position="149"/>
    </location>
</feature>
<name>A0A9K3KRS9_9STRA</name>
<evidence type="ECO:0000313" key="2">
    <source>
        <dbReference type="EMBL" id="KAG7348060.1"/>
    </source>
</evidence>